<dbReference type="PaxDb" id="35128-Thaps25393"/>
<reference evidence="3 4" key="1">
    <citation type="journal article" date="2004" name="Science">
        <title>The genome of the diatom Thalassiosira pseudonana: ecology, evolution, and metabolism.</title>
        <authorList>
            <person name="Armbrust E.V."/>
            <person name="Berges J.A."/>
            <person name="Bowler C."/>
            <person name="Green B.R."/>
            <person name="Martinez D."/>
            <person name="Putnam N.H."/>
            <person name="Zhou S."/>
            <person name="Allen A.E."/>
            <person name="Apt K.E."/>
            <person name="Bechner M."/>
            <person name="Brzezinski M.A."/>
            <person name="Chaal B.K."/>
            <person name="Chiovitti A."/>
            <person name="Davis A.K."/>
            <person name="Demarest M.S."/>
            <person name="Detter J.C."/>
            <person name="Glavina T."/>
            <person name="Goodstein D."/>
            <person name="Hadi M.Z."/>
            <person name="Hellsten U."/>
            <person name="Hildebrand M."/>
            <person name="Jenkins B.D."/>
            <person name="Jurka J."/>
            <person name="Kapitonov V.V."/>
            <person name="Kroger N."/>
            <person name="Lau W.W."/>
            <person name="Lane T.W."/>
            <person name="Larimer F.W."/>
            <person name="Lippmeier J.C."/>
            <person name="Lucas S."/>
            <person name="Medina M."/>
            <person name="Montsant A."/>
            <person name="Obornik M."/>
            <person name="Parker M.S."/>
            <person name="Palenik B."/>
            <person name="Pazour G.J."/>
            <person name="Richardson P.M."/>
            <person name="Rynearson T.A."/>
            <person name="Saito M.A."/>
            <person name="Schwartz D.C."/>
            <person name="Thamatrakoln K."/>
            <person name="Valentin K."/>
            <person name="Vardi A."/>
            <person name="Wilkerson F.P."/>
            <person name="Rokhsar D.S."/>
        </authorList>
    </citation>
    <scope>NUCLEOTIDE SEQUENCE [LARGE SCALE GENOMIC DNA]</scope>
    <source>
        <strain evidence="3 4">CCMP1335</strain>
    </source>
</reference>
<evidence type="ECO:0000313" key="4">
    <source>
        <dbReference type="Proteomes" id="UP000001449"/>
    </source>
</evidence>
<feature type="region of interest" description="Disordered" evidence="1">
    <location>
        <begin position="109"/>
        <end position="145"/>
    </location>
</feature>
<dbReference type="AlphaFoldDB" id="B5YM09"/>
<reference evidence="3 4" key="2">
    <citation type="journal article" date="2008" name="Nature">
        <title>The Phaeodactylum genome reveals the evolutionary history of diatom genomes.</title>
        <authorList>
            <person name="Bowler C."/>
            <person name="Allen A.E."/>
            <person name="Badger J.H."/>
            <person name="Grimwood J."/>
            <person name="Jabbari K."/>
            <person name="Kuo A."/>
            <person name="Maheswari U."/>
            <person name="Martens C."/>
            <person name="Maumus F."/>
            <person name="Otillar R.P."/>
            <person name="Rayko E."/>
            <person name="Salamov A."/>
            <person name="Vandepoele K."/>
            <person name="Beszteri B."/>
            <person name="Gruber A."/>
            <person name="Heijde M."/>
            <person name="Katinka M."/>
            <person name="Mock T."/>
            <person name="Valentin K."/>
            <person name="Verret F."/>
            <person name="Berges J.A."/>
            <person name="Brownlee C."/>
            <person name="Cadoret J.P."/>
            <person name="Chiovitti A."/>
            <person name="Choi C.J."/>
            <person name="Coesel S."/>
            <person name="De Martino A."/>
            <person name="Detter J.C."/>
            <person name="Durkin C."/>
            <person name="Falciatore A."/>
            <person name="Fournet J."/>
            <person name="Haruta M."/>
            <person name="Huysman M.J."/>
            <person name="Jenkins B.D."/>
            <person name="Jiroutova K."/>
            <person name="Jorgensen R.E."/>
            <person name="Joubert Y."/>
            <person name="Kaplan A."/>
            <person name="Kroger N."/>
            <person name="Kroth P.G."/>
            <person name="La Roche J."/>
            <person name="Lindquist E."/>
            <person name="Lommer M."/>
            <person name="Martin-Jezequel V."/>
            <person name="Lopez P.J."/>
            <person name="Lucas S."/>
            <person name="Mangogna M."/>
            <person name="McGinnis K."/>
            <person name="Medlin L.K."/>
            <person name="Montsant A."/>
            <person name="Oudot-Le Secq M.P."/>
            <person name="Napoli C."/>
            <person name="Obornik M."/>
            <person name="Parker M.S."/>
            <person name="Petit J.L."/>
            <person name="Porcel B.M."/>
            <person name="Poulsen N."/>
            <person name="Robison M."/>
            <person name="Rychlewski L."/>
            <person name="Rynearson T.A."/>
            <person name="Schmutz J."/>
            <person name="Shapiro H."/>
            <person name="Siaut M."/>
            <person name="Stanley M."/>
            <person name="Sussman M.R."/>
            <person name="Taylor A.R."/>
            <person name="Vardi A."/>
            <person name="von Dassow P."/>
            <person name="Vyverman W."/>
            <person name="Willis A."/>
            <person name="Wyrwicz L.S."/>
            <person name="Rokhsar D.S."/>
            <person name="Weissenbach J."/>
            <person name="Armbrust E.V."/>
            <person name="Green B.R."/>
            <person name="Van de Peer Y."/>
            <person name="Grigoriev I.V."/>
        </authorList>
    </citation>
    <scope>NUCLEOTIDE SEQUENCE [LARGE SCALE GENOMIC DNA]</scope>
    <source>
        <strain evidence="3 4">CCMP1335</strain>
    </source>
</reference>
<feature type="signal peptide" evidence="2">
    <location>
        <begin position="1"/>
        <end position="16"/>
    </location>
</feature>
<protein>
    <submittedName>
        <fullName evidence="3">Uncharacterized protein</fullName>
    </submittedName>
</protein>
<dbReference type="Proteomes" id="UP000001449">
    <property type="component" value="Chromosome 18"/>
</dbReference>
<dbReference type="EMBL" id="CP001159">
    <property type="protein sequence ID" value="ACI64329.1"/>
    <property type="molecule type" value="Genomic_DNA"/>
</dbReference>
<feature type="chain" id="PRO_5002841370" evidence="2">
    <location>
        <begin position="17"/>
        <end position="174"/>
    </location>
</feature>
<evidence type="ECO:0000313" key="3">
    <source>
        <dbReference type="EMBL" id="ACI64329.1"/>
    </source>
</evidence>
<feature type="compositionally biased region" description="Basic and acidic residues" evidence="1">
    <location>
        <begin position="136"/>
        <end position="145"/>
    </location>
</feature>
<name>B5YM09_THAPS</name>
<proteinExistence type="predicted"/>
<sequence>MHFILVILITGNVILAFTTQSQTSSRTATQQQGSTVNYLFPSPKSSPLEDEPWKANDSYWDMLQQASKDPETFEKFIEESMAKKKLAKGGSGGGVRSSTVVSSASLAANGSAADASTANSKAPKKSKYVPIEEWDEQRKNGENMSAEERLQWECQRNGNQFRQNEILSHHLNSF</sequence>
<feature type="compositionally biased region" description="Low complexity" evidence="1">
    <location>
        <begin position="24"/>
        <end position="35"/>
    </location>
</feature>
<dbReference type="GeneID" id="7443013"/>
<evidence type="ECO:0000256" key="1">
    <source>
        <dbReference type="SAM" id="MobiDB-lite"/>
    </source>
</evidence>
<keyword evidence="4" id="KW-1185">Reference proteome</keyword>
<gene>
    <name evidence="3" type="ORF">THAPS_25393</name>
</gene>
<dbReference type="OMA" id="WKANDSY"/>
<organism evidence="3 4">
    <name type="scientific">Thalassiosira pseudonana</name>
    <name type="common">Marine diatom</name>
    <name type="synonym">Cyclotella nana</name>
    <dbReference type="NCBI Taxonomy" id="35128"/>
    <lineage>
        <taxon>Eukaryota</taxon>
        <taxon>Sar</taxon>
        <taxon>Stramenopiles</taxon>
        <taxon>Ochrophyta</taxon>
        <taxon>Bacillariophyta</taxon>
        <taxon>Coscinodiscophyceae</taxon>
        <taxon>Thalassiosirophycidae</taxon>
        <taxon>Thalassiosirales</taxon>
        <taxon>Thalassiosiraceae</taxon>
        <taxon>Thalassiosira</taxon>
    </lineage>
</organism>
<feature type="compositionally biased region" description="Low complexity" evidence="1">
    <location>
        <begin position="109"/>
        <end position="120"/>
    </location>
</feature>
<dbReference type="KEGG" id="tps:THAPS_25393"/>
<dbReference type="InParanoid" id="B5YM09"/>
<feature type="region of interest" description="Disordered" evidence="1">
    <location>
        <begin position="24"/>
        <end position="51"/>
    </location>
</feature>
<accession>B5YM09</accession>
<evidence type="ECO:0000256" key="2">
    <source>
        <dbReference type="SAM" id="SignalP"/>
    </source>
</evidence>
<dbReference type="RefSeq" id="XP_002295612.1">
    <property type="nucleotide sequence ID" value="XM_002295576.1"/>
</dbReference>
<dbReference type="HOGENOM" id="CLU_1543154_0_0_1"/>
<keyword evidence="2" id="KW-0732">Signal</keyword>